<dbReference type="InterPro" id="IPR019772">
    <property type="entry name" value="Ferrochelatase_AS"/>
</dbReference>
<evidence type="ECO:0000256" key="6">
    <source>
        <dbReference type="ARBA" id="ARBA00023239"/>
    </source>
</evidence>
<evidence type="ECO:0000256" key="3">
    <source>
        <dbReference type="ARBA" id="ARBA00022723"/>
    </source>
</evidence>
<dbReference type="InterPro" id="IPR001015">
    <property type="entry name" value="Ferrochelatase"/>
</dbReference>
<comment type="function">
    <text evidence="9 10">Catalyzes the ferrous insertion into protoporphyrin IX.</text>
</comment>
<evidence type="ECO:0000256" key="9">
    <source>
        <dbReference type="HAMAP-Rule" id="MF_00323"/>
    </source>
</evidence>
<keyword evidence="6 9" id="KW-0456">Lyase</keyword>
<dbReference type="SUPFAM" id="SSF53800">
    <property type="entry name" value="Chelatase"/>
    <property type="match status" value="1"/>
</dbReference>
<dbReference type="CDD" id="cd03411">
    <property type="entry name" value="Ferrochelatase_N"/>
    <property type="match status" value="1"/>
</dbReference>
<dbReference type="Pfam" id="PF00762">
    <property type="entry name" value="Ferrochelatase"/>
    <property type="match status" value="1"/>
</dbReference>
<dbReference type="PANTHER" id="PTHR11108:SF1">
    <property type="entry name" value="FERROCHELATASE, MITOCHONDRIAL"/>
    <property type="match status" value="1"/>
</dbReference>
<comment type="similarity">
    <text evidence="1 9 10">Belongs to the ferrochelatase family.</text>
</comment>
<reference evidence="11" key="1">
    <citation type="journal article" date="2021" name="ISME J.">
        <title>Genomic evolution of the class Acidithiobacillia: deep-branching Proteobacteria living in extreme acidic conditions.</title>
        <authorList>
            <person name="Moya-Beltran A."/>
            <person name="Beard S."/>
            <person name="Rojas-Villalobos C."/>
            <person name="Issotta F."/>
            <person name="Gallardo Y."/>
            <person name="Ulloa R."/>
            <person name="Giaveno A."/>
            <person name="Degli Esposti M."/>
            <person name="Johnson D.B."/>
            <person name="Quatrini R."/>
        </authorList>
    </citation>
    <scope>NUCLEOTIDE SEQUENCE</scope>
    <source>
        <strain evidence="11">VAN18-1</strain>
    </source>
</reference>
<feature type="binding site" evidence="9">
    <location>
        <position position="195"/>
    </location>
    <ligand>
        <name>Fe(2+)</name>
        <dbReference type="ChEBI" id="CHEBI:29033"/>
    </ligand>
</feature>
<protein>
    <recommendedName>
        <fullName evidence="9 10">Ferrochelatase</fullName>
        <ecNumber evidence="9 10">4.98.1.1</ecNumber>
    </recommendedName>
    <alternativeName>
        <fullName evidence="9">Heme synthase</fullName>
    </alternativeName>
    <alternativeName>
        <fullName evidence="9">Protoheme ferro-lyase</fullName>
    </alternativeName>
</protein>
<name>A0AAE2YP46_9PROT</name>
<dbReference type="Proteomes" id="UP001197378">
    <property type="component" value="Unassembled WGS sequence"/>
</dbReference>
<dbReference type="EC" id="4.98.1.1" evidence="9 10"/>
<dbReference type="EMBL" id="JAAXYO010000048">
    <property type="protein sequence ID" value="MBU2787584.1"/>
    <property type="molecule type" value="Genomic_DNA"/>
</dbReference>
<feature type="binding site" evidence="9">
    <location>
        <position position="276"/>
    </location>
    <ligand>
        <name>Fe(2+)</name>
        <dbReference type="ChEBI" id="CHEBI:29033"/>
    </ligand>
</feature>
<dbReference type="PANTHER" id="PTHR11108">
    <property type="entry name" value="FERROCHELATASE"/>
    <property type="match status" value="1"/>
</dbReference>
<evidence type="ECO:0000313" key="12">
    <source>
        <dbReference type="Proteomes" id="UP001197378"/>
    </source>
</evidence>
<dbReference type="AlphaFoldDB" id="A0AAE2YP46"/>
<dbReference type="RefSeq" id="WP_215872042.1">
    <property type="nucleotide sequence ID" value="NZ_JAAXYO010000048.1"/>
</dbReference>
<evidence type="ECO:0000256" key="8">
    <source>
        <dbReference type="ARBA" id="ARBA00024536"/>
    </source>
</evidence>
<keyword evidence="3 9" id="KW-0479">Metal-binding</keyword>
<comment type="catalytic activity">
    <reaction evidence="9 10">
        <text>heme b + 2 H(+) = protoporphyrin IX + Fe(2+)</text>
        <dbReference type="Rhea" id="RHEA:22584"/>
        <dbReference type="ChEBI" id="CHEBI:15378"/>
        <dbReference type="ChEBI" id="CHEBI:29033"/>
        <dbReference type="ChEBI" id="CHEBI:57306"/>
        <dbReference type="ChEBI" id="CHEBI:60344"/>
        <dbReference type="EC" id="4.98.1.1"/>
    </reaction>
</comment>
<accession>A0AAE2YP46</accession>
<proteinExistence type="inferred from homology"/>
<dbReference type="InterPro" id="IPR033644">
    <property type="entry name" value="Ferrochelatase_C"/>
</dbReference>
<dbReference type="CDD" id="cd00419">
    <property type="entry name" value="Ferrochelatase_C"/>
    <property type="match status" value="1"/>
</dbReference>
<comment type="subcellular location">
    <subcellularLocation>
        <location evidence="9 10">Cytoplasm</location>
    </subcellularLocation>
</comment>
<dbReference type="GO" id="GO:0005737">
    <property type="term" value="C:cytoplasm"/>
    <property type="evidence" value="ECO:0007669"/>
    <property type="project" value="UniProtKB-SubCell"/>
</dbReference>
<keyword evidence="7 9" id="KW-0627">Porphyrin biosynthesis</keyword>
<comment type="catalytic activity">
    <reaction evidence="8">
        <text>Fe-coproporphyrin III + 2 H(+) = coproporphyrin III + Fe(2+)</text>
        <dbReference type="Rhea" id="RHEA:49572"/>
        <dbReference type="ChEBI" id="CHEBI:15378"/>
        <dbReference type="ChEBI" id="CHEBI:29033"/>
        <dbReference type="ChEBI" id="CHEBI:68438"/>
        <dbReference type="ChEBI" id="CHEBI:131725"/>
        <dbReference type="EC" id="4.99.1.9"/>
    </reaction>
    <physiologicalReaction direction="right-to-left" evidence="8">
        <dbReference type="Rhea" id="RHEA:49574"/>
    </physiologicalReaction>
</comment>
<dbReference type="NCBIfam" id="TIGR00109">
    <property type="entry name" value="hemH"/>
    <property type="match status" value="1"/>
</dbReference>
<dbReference type="InterPro" id="IPR033659">
    <property type="entry name" value="Ferrochelatase_N"/>
</dbReference>
<organism evidence="11 12">
    <name type="scientific">Igneacidithiobacillus copahuensis</name>
    <dbReference type="NCBI Taxonomy" id="2724909"/>
    <lineage>
        <taxon>Bacteria</taxon>
        <taxon>Pseudomonadati</taxon>
        <taxon>Pseudomonadota</taxon>
        <taxon>Acidithiobacillia</taxon>
        <taxon>Acidithiobacillales</taxon>
        <taxon>Acidithiobacillaceae</taxon>
        <taxon>Igneacidithiobacillus</taxon>
    </lineage>
</organism>
<evidence type="ECO:0000256" key="1">
    <source>
        <dbReference type="ARBA" id="ARBA00007718"/>
    </source>
</evidence>
<dbReference type="GO" id="GO:0006783">
    <property type="term" value="P:heme biosynthetic process"/>
    <property type="evidence" value="ECO:0007669"/>
    <property type="project" value="UniProtKB-UniRule"/>
</dbReference>
<evidence type="ECO:0000313" key="11">
    <source>
        <dbReference type="EMBL" id="MBU2787584.1"/>
    </source>
</evidence>
<dbReference type="FunFam" id="3.40.50.1400:FF:000002">
    <property type="entry name" value="Ferrochelatase"/>
    <property type="match status" value="1"/>
</dbReference>
<sequence length="349" mass="39119">MIGILLVNLGTPEAPTTPAVRRYLREFLSDPRVVEIPRILWWPILNGPILLTRPARSARAYRSIWLDEGSPLLVHSQNLAAGLQQQYDSRQPGTVLVRLAMRYGQPSVATGLRALRDAGCEKIVVVPLYPQYSATTTAAIFDAVSAELRNWRNLPELVFLRDWHQHPRYIDALARSVRAHWEQNGRPDRLLLSFHGLPARNVALGDPYRAECERTTELLINALGLQPEQWIQTFQSRFGPARWLEPYTSVTLQELGKAGVGRVDCLCPGFVTDCLETLEEIAIGGKEIFLHAGGEQLHYISCLNADTAWIADFRAILDERIPWDDKLLRSPAATATLPLENPPTKEAAP</sequence>
<evidence type="ECO:0000256" key="10">
    <source>
        <dbReference type="RuleBase" id="RU000607"/>
    </source>
</evidence>
<keyword evidence="2 9" id="KW-0963">Cytoplasm</keyword>
<dbReference type="HAMAP" id="MF_00323">
    <property type="entry name" value="Ferrochelatase"/>
    <property type="match status" value="1"/>
</dbReference>
<keyword evidence="12" id="KW-1185">Reference proteome</keyword>
<dbReference type="PROSITE" id="PS00534">
    <property type="entry name" value="FERROCHELATASE"/>
    <property type="match status" value="1"/>
</dbReference>
<comment type="caution">
    <text evidence="11">The sequence shown here is derived from an EMBL/GenBank/DDBJ whole genome shotgun (WGS) entry which is preliminary data.</text>
</comment>
<gene>
    <name evidence="9" type="primary">hemH</name>
    <name evidence="11" type="ORF">HFQ13_05080</name>
</gene>
<dbReference type="GO" id="GO:0046872">
    <property type="term" value="F:metal ion binding"/>
    <property type="evidence" value="ECO:0007669"/>
    <property type="project" value="UniProtKB-KW"/>
</dbReference>
<dbReference type="Gene3D" id="3.40.50.1400">
    <property type="match status" value="2"/>
</dbReference>
<evidence type="ECO:0000256" key="7">
    <source>
        <dbReference type="ARBA" id="ARBA00023244"/>
    </source>
</evidence>
<keyword evidence="4 9" id="KW-0408">Iron</keyword>
<keyword evidence="5 9" id="KW-0350">Heme biosynthesis</keyword>
<dbReference type="GO" id="GO:0004325">
    <property type="term" value="F:ferrochelatase activity"/>
    <property type="evidence" value="ECO:0007669"/>
    <property type="project" value="UniProtKB-UniRule"/>
</dbReference>
<comment type="pathway">
    <text evidence="9 10">Porphyrin-containing compound metabolism; protoheme biosynthesis; protoheme from protoporphyrin-IX: step 1/1.</text>
</comment>
<evidence type="ECO:0000256" key="5">
    <source>
        <dbReference type="ARBA" id="ARBA00023133"/>
    </source>
</evidence>
<evidence type="ECO:0000256" key="4">
    <source>
        <dbReference type="ARBA" id="ARBA00023004"/>
    </source>
</evidence>
<evidence type="ECO:0000256" key="2">
    <source>
        <dbReference type="ARBA" id="ARBA00022490"/>
    </source>
</evidence>